<dbReference type="Gene3D" id="3.30.565.10">
    <property type="entry name" value="Histidine kinase-like ATPase, C-terminal domain"/>
    <property type="match status" value="1"/>
</dbReference>
<dbReference type="CDD" id="cd00082">
    <property type="entry name" value="HisKA"/>
    <property type="match status" value="1"/>
</dbReference>
<name>A0ABY9QWW0_9BACT</name>
<dbReference type="Pfam" id="PF00072">
    <property type="entry name" value="Response_reg"/>
    <property type="match status" value="1"/>
</dbReference>
<dbReference type="InterPro" id="IPR036890">
    <property type="entry name" value="HATPase_C_sf"/>
</dbReference>
<dbReference type="PROSITE" id="PS50110">
    <property type="entry name" value="RESPONSE_REGULATORY"/>
    <property type="match status" value="1"/>
</dbReference>
<dbReference type="Gene3D" id="1.10.287.130">
    <property type="match status" value="1"/>
</dbReference>
<comment type="catalytic activity">
    <reaction evidence="1">
        <text>ATP + protein L-histidine = ADP + protein N-phospho-L-histidine.</text>
        <dbReference type="EC" id="2.7.13.3"/>
    </reaction>
</comment>
<dbReference type="Pfam" id="PF00512">
    <property type="entry name" value="HisKA"/>
    <property type="match status" value="1"/>
</dbReference>
<dbReference type="RefSeq" id="WP_309540121.1">
    <property type="nucleotide sequence ID" value="NZ_CP133659.1"/>
</dbReference>
<dbReference type="InterPro" id="IPR001789">
    <property type="entry name" value="Sig_transdc_resp-reg_receiver"/>
</dbReference>
<dbReference type="InterPro" id="IPR003661">
    <property type="entry name" value="HisK_dim/P_dom"/>
</dbReference>
<evidence type="ECO:0000259" key="9">
    <source>
        <dbReference type="PROSITE" id="PS50112"/>
    </source>
</evidence>
<dbReference type="InterPro" id="IPR011006">
    <property type="entry name" value="CheY-like_superfamily"/>
</dbReference>
<dbReference type="InterPro" id="IPR035965">
    <property type="entry name" value="PAS-like_dom_sf"/>
</dbReference>
<evidence type="ECO:0000259" key="8">
    <source>
        <dbReference type="PROSITE" id="PS50110"/>
    </source>
</evidence>
<evidence type="ECO:0000256" key="6">
    <source>
        <dbReference type="SAM" id="MobiDB-lite"/>
    </source>
</evidence>
<organism evidence="10 11">
    <name type="scientific">Nitratidesulfovibrio liaohensis</name>
    <dbReference type="NCBI Taxonomy" id="2604158"/>
    <lineage>
        <taxon>Bacteria</taxon>
        <taxon>Pseudomonadati</taxon>
        <taxon>Thermodesulfobacteriota</taxon>
        <taxon>Desulfovibrionia</taxon>
        <taxon>Desulfovibrionales</taxon>
        <taxon>Desulfovibrionaceae</taxon>
        <taxon>Nitratidesulfovibrio</taxon>
    </lineage>
</organism>
<dbReference type="PROSITE" id="PS50112">
    <property type="entry name" value="PAS"/>
    <property type="match status" value="1"/>
</dbReference>
<dbReference type="Gene3D" id="3.30.450.20">
    <property type="entry name" value="PAS domain"/>
    <property type="match status" value="1"/>
</dbReference>
<dbReference type="Proteomes" id="UP001180616">
    <property type="component" value="Chromosome"/>
</dbReference>
<keyword evidence="11" id="KW-1185">Reference proteome</keyword>
<keyword evidence="5" id="KW-0597">Phosphoprotein</keyword>
<dbReference type="PROSITE" id="PS50109">
    <property type="entry name" value="HIS_KIN"/>
    <property type="match status" value="1"/>
</dbReference>
<reference evidence="10" key="1">
    <citation type="submission" date="2023-09" db="EMBL/GenBank/DDBJ databases">
        <authorList>
            <consortium name="CW5 consortium"/>
            <person name="Lu C.-W."/>
        </authorList>
    </citation>
    <scope>NUCLEOTIDE SEQUENCE</scope>
    <source>
        <strain evidence="10">KPS</strain>
    </source>
</reference>
<dbReference type="InterPro" id="IPR013655">
    <property type="entry name" value="PAS_fold_3"/>
</dbReference>
<dbReference type="CDD" id="cd00130">
    <property type="entry name" value="PAS"/>
    <property type="match status" value="1"/>
</dbReference>
<protein>
    <recommendedName>
        <fullName evidence="2">histidine kinase</fullName>
        <ecNumber evidence="2">2.7.13.3</ecNumber>
    </recommendedName>
</protein>
<dbReference type="EMBL" id="CP133659">
    <property type="protein sequence ID" value="WMW63999.1"/>
    <property type="molecule type" value="Genomic_DNA"/>
</dbReference>
<dbReference type="InterPro" id="IPR000014">
    <property type="entry name" value="PAS"/>
</dbReference>
<accession>A0ABY9QWW0</accession>
<dbReference type="SMART" id="SM00388">
    <property type="entry name" value="HisKA"/>
    <property type="match status" value="1"/>
</dbReference>
<gene>
    <name evidence="10" type="ORF">KPS_001974</name>
</gene>
<evidence type="ECO:0000256" key="5">
    <source>
        <dbReference type="PROSITE-ProRule" id="PRU00169"/>
    </source>
</evidence>
<dbReference type="InterPro" id="IPR005467">
    <property type="entry name" value="His_kinase_dom"/>
</dbReference>
<dbReference type="SUPFAM" id="SSF55874">
    <property type="entry name" value="ATPase domain of HSP90 chaperone/DNA topoisomerase II/histidine kinase"/>
    <property type="match status" value="1"/>
</dbReference>
<dbReference type="PANTHER" id="PTHR43047:SF72">
    <property type="entry name" value="OSMOSENSING HISTIDINE PROTEIN KINASE SLN1"/>
    <property type="match status" value="1"/>
</dbReference>
<feature type="region of interest" description="Disordered" evidence="6">
    <location>
        <begin position="1"/>
        <end position="25"/>
    </location>
</feature>
<keyword evidence="4" id="KW-0418">Kinase</keyword>
<evidence type="ECO:0000256" key="1">
    <source>
        <dbReference type="ARBA" id="ARBA00000085"/>
    </source>
</evidence>
<evidence type="ECO:0000313" key="10">
    <source>
        <dbReference type="EMBL" id="WMW63999.1"/>
    </source>
</evidence>
<dbReference type="SMART" id="SM00448">
    <property type="entry name" value="REC"/>
    <property type="match status" value="1"/>
</dbReference>
<dbReference type="SUPFAM" id="SSF47384">
    <property type="entry name" value="Homodimeric domain of signal transducing histidine kinase"/>
    <property type="match status" value="1"/>
</dbReference>
<feature type="domain" description="Histidine kinase" evidence="7">
    <location>
        <begin position="298"/>
        <end position="497"/>
    </location>
</feature>
<sequence length="507" mass="55444">MCPPPSQPPQSPLFPPPGTAHPHGRPACVLSVEDDPVIRQSIAGWLSDEGYLVLEAEDGISALRAVREQRPDVVLLDLGIPGISGDAVLERMAQESPEVPVVVVSGRAEIGDAINAFKLGAWDYITKPILNMNMLALTVRNCLERRRLRERLSAMESRYSGLVQGLPVVVFSLDDTLELTFINEACRTVLGWTPEQALLEPGWFMDNVFPEDRERVRGAFSGAFSASTPFSLEFRMINPRGIPLFVQARSTAVASPDLARGMPGRIEGVLIDLSRRVFLERLLVQREKLNTLGALVDEIAHEFRNPVFALAGFARTLHRKFPDAQEAEVVLEEATRLEALINRVQQYLAPVDIVPRPCSLAAVLDFAADLLHAPLQRKGVELRVEAPANLPPVQSDPDLLAQIVVGMAGLAVEHGVPGSEAVLRCRDAGRGQLVEVLLRTESPPAHDTELSLMPFGDQQGPQPLAVSYKLARDLSCLLHVRREPDGLLLMLAVPVDPDDVANLLGEE</sequence>
<dbReference type="PANTHER" id="PTHR43047">
    <property type="entry name" value="TWO-COMPONENT HISTIDINE PROTEIN KINASE"/>
    <property type="match status" value="1"/>
</dbReference>
<dbReference type="Pfam" id="PF08447">
    <property type="entry name" value="PAS_3"/>
    <property type="match status" value="1"/>
</dbReference>
<dbReference type="SUPFAM" id="SSF55785">
    <property type="entry name" value="PYP-like sensor domain (PAS domain)"/>
    <property type="match status" value="1"/>
</dbReference>
<dbReference type="EC" id="2.7.13.3" evidence="2"/>
<feature type="domain" description="Response regulatory" evidence="8">
    <location>
        <begin position="28"/>
        <end position="142"/>
    </location>
</feature>
<feature type="compositionally biased region" description="Pro residues" evidence="6">
    <location>
        <begin position="1"/>
        <end position="19"/>
    </location>
</feature>
<proteinExistence type="predicted"/>
<evidence type="ECO:0000256" key="3">
    <source>
        <dbReference type="ARBA" id="ARBA00022679"/>
    </source>
</evidence>
<evidence type="ECO:0000256" key="4">
    <source>
        <dbReference type="ARBA" id="ARBA00022777"/>
    </source>
</evidence>
<dbReference type="InterPro" id="IPR036097">
    <property type="entry name" value="HisK_dim/P_sf"/>
</dbReference>
<feature type="domain" description="PAS" evidence="9">
    <location>
        <begin position="155"/>
        <end position="227"/>
    </location>
</feature>
<evidence type="ECO:0000259" key="7">
    <source>
        <dbReference type="PROSITE" id="PS50109"/>
    </source>
</evidence>
<evidence type="ECO:0000256" key="2">
    <source>
        <dbReference type="ARBA" id="ARBA00012438"/>
    </source>
</evidence>
<feature type="modified residue" description="4-aspartylphosphate" evidence="5">
    <location>
        <position position="77"/>
    </location>
</feature>
<dbReference type="SUPFAM" id="SSF52172">
    <property type="entry name" value="CheY-like"/>
    <property type="match status" value="1"/>
</dbReference>
<dbReference type="Gene3D" id="3.40.50.2300">
    <property type="match status" value="1"/>
</dbReference>
<evidence type="ECO:0000313" key="11">
    <source>
        <dbReference type="Proteomes" id="UP001180616"/>
    </source>
</evidence>
<dbReference type="SMART" id="SM00091">
    <property type="entry name" value="PAS"/>
    <property type="match status" value="1"/>
</dbReference>
<keyword evidence="3" id="KW-0808">Transferase</keyword>